<evidence type="ECO:0000313" key="2">
    <source>
        <dbReference type="Proteomes" id="UP000298327"/>
    </source>
</evidence>
<accession>A0A4Y9XTD3</accession>
<protein>
    <submittedName>
        <fullName evidence="1">Uncharacterized protein</fullName>
    </submittedName>
</protein>
<gene>
    <name evidence="1" type="ORF">EVG20_g10451</name>
</gene>
<proteinExistence type="predicted"/>
<comment type="caution">
    <text evidence="1">The sequence shown here is derived from an EMBL/GenBank/DDBJ whole genome shotgun (WGS) entry which is preliminary data.</text>
</comment>
<dbReference type="Proteomes" id="UP000298327">
    <property type="component" value="Unassembled WGS sequence"/>
</dbReference>
<dbReference type="OrthoDB" id="10636223at2759"/>
<keyword evidence="2" id="KW-1185">Reference proteome</keyword>
<name>A0A4Y9XTD3_9AGAM</name>
<reference evidence="1 2" key="1">
    <citation type="submission" date="2019-02" db="EMBL/GenBank/DDBJ databases">
        <title>Genome sequencing of the rare red list fungi Dentipellis fragilis.</title>
        <authorList>
            <person name="Buettner E."/>
            <person name="Kellner H."/>
        </authorList>
    </citation>
    <scope>NUCLEOTIDE SEQUENCE [LARGE SCALE GENOMIC DNA]</scope>
    <source>
        <strain evidence="1 2">DSM 105465</strain>
    </source>
</reference>
<sequence>MHLPSPPRTLSFRTYFRDTPSVRNVEMASIDAPVDANNMVRRPGDVDSEMEPGIEGMDIDPPADPDVEMMDAEPVLSELTAPIGDLMEIDEGVENNEGVRVSAAGMQDAGVAAAGAQRAGGNAEATAGEPAVPAQARRVVLTAELCARELRIRVEWR</sequence>
<organism evidence="1 2">
    <name type="scientific">Dentipellis fragilis</name>
    <dbReference type="NCBI Taxonomy" id="205917"/>
    <lineage>
        <taxon>Eukaryota</taxon>
        <taxon>Fungi</taxon>
        <taxon>Dikarya</taxon>
        <taxon>Basidiomycota</taxon>
        <taxon>Agaricomycotina</taxon>
        <taxon>Agaricomycetes</taxon>
        <taxon>Russulales</taxon>
        <taxon>Hericiaceae</taxon>
        <taxon>Dentipellis</taxon>
    </lineage>
</organism>
<dbReference type="AlphaFoldDB" id="A0A4Y9XTD3"/>
<evidence type="ECO:0000313" key="1">
    <source>
        <dbReference type="EMBL" id="TFY52673.1"/>
    </source>
</evidence>
<dbReference type="EMBL" id="SEOQ01001267">
    <property type="protein sequence ID" value="TFY52673.1"/>
    <property type="molecule type" value="Genomic_DNA"/>
</dbReference>